<evidence type="ECO:0000313" key="2">
    <source>
        <dbReference type="EMBL" id="GAA4072663.1"/>
    </source>
</evidence>
<name>A0ABP7VR32_9FLAO</name>
<accession>A0ABP7VR32</accession>
<reference evidence="3" key="1">
    <citation type="journal article" date="2019" name="Int. J. Syst. Evol. Microbiol.">
        <title>The Global Catalogue of Microorganisms (GCM) 10K type strain sequencing project: providing services to taxonomists for standard genome sequencing and annotation.</title>
        <authorList>
            <consortium name="The Broad Institute Genomics Platform"/>
            <consortium name="The Broad Institute Genome Sequencing Center for Infectious Disease"/>
            <person name="Wu L."/>
            <person name="Ma J."/>
        </authorList>
    </citation>
    <scope>NUCLEOTIDE SEQUENCE [LARGE SCALE GENOMIC DNA]</scope>
    <source>
        <strain evidence="3">JCM 17069</strain>
    </source>
</reference>
<dbReference type="EMBL" id="BAABCT010000004">
    <property type="protein sequence ID" value="GAA4072663.1"/>
    <property type="molecule type" value="Genomic_DNA"/>
</dbReference>
<evidence type="ECO:0000256" key="1">
    <source>
        <dbReference type="SAM" id="SignalP"/>
    </source>
</evidence>
<keyword evidence="1" id="KW-0732">Signal</keyword>
<comment type="caution">
    <text evidence="2">The sequence shown here is derived from an EMBL/GenBank/DDBJ whole genome shotgun (WGS) entry which is preliminary data.</text>
</comment>
<dbReference type="Proteomes" id="UP001500367">
    <property type="component" value="Unassembled WGS sequence"/>
</dbReference>
<feature type="signal peptide" evidence="1">
    <location>
        <begin position="1"/>
        <end position="19"/>
    </location>
</feature>
<feature type="chain" id="PRO_5045156754" evidence="1">
    <location>
        <begin position="20"/>
        <end position="510"/>
    </location>
</feature>
<evidence type="ECO:0000313" key="3">
    <source>
        <dbReference type="Proteomes" id="UP001500367"/>
    </source>
</evidence>
<protein>
    <submittedName>
        <fullName evidence="2">Uncharacterized protein</fullName>
    </submittedName>
</protein>
<proteinExistence type="predicted"/>
<sequence>MNKNFIILLLVFCQTLVFAQDKKVMKIAKYIEKGKGTEAKELLDELDSKKEYQSDIYYWYVRTVYYRNAALANTDSPSELAEARKSFEKLVEFDKTDQSKSFTQYIPQIRKDLYEGKNQISKSTGSSSSISQANDNGKTVTLTQIGQGKTKDAAKYNALRNAIEKAFGTFISSNTTLLNDELVKDEIVSVSTGNIQNFEILSETQMPNGSYSSVVKATVSIVKLTSFCESKGIVVEFKGGLFAANIKLQELNKKNEEAVMANLFKILDKIVMKGFDFKIEVSEPKKDTYNDDKWIVNFSVTASGNKNLENIKDITMNTIKNICLSPQEIIAYSNQNLSKYSVKINGRDYYFRSSFSTIYLRTIFEKKVPLASLNFSTSDGLNKYECISLIESNLQEGRTIQKKSDWPCLCNNCEDCGYEGSIKSNYKTNIYKFLGGINPSNFQSISDSYSSYDSRFEIPNIDLEIFNSKEIVFAYDRNTFPIEIIYYFQKTYSMDQLSKITEYKVQPIIK</sequence>
<organism evidence="2 3">
    <name type="scientific">Flavobacterium cheonanense</name>
    <dbReference type="NCBI Taxonomy" id="706183"/>
    <lineage>
        <taxon>Bacteria</taxon>
        <taxon>Pseudomonadati</taxon>
        <taxon>Bacteroidota</taxon>
        <taxon>Flavobacteriia</taxon>
        <taxon>Flavobacteriales</taxon>
        <taxon>Flavobacteriaceae</taxon>
        <taxon>Flavobacterium</taxon>
    </lineage>
</organism>
<dbReference type="RefSeq" id="WP_344816345.1">
    <property type="nucleotide sequence ID" value="NZ_BAABCT010000004.1"/>
</dbReference>
<keyword evidence="3" id="KW-1185">Reference proteome</keyword>
<gene>
    <name evidence="2" type="ORF">GCM10022389_17590</name>
</gene>